<dbReference type="Proteomes" id="UP000494170">
    <property type="component" value="Unassembled WGS sequence"/>
</dbReference>
<name>A0A6P2MW24_BURL3</name>
<sequence>MPALGSRTNWTSIGVFQNSRARSVIRPENWLLTQSSLKRFGAAMDSVFADASKATGAKGLIHVTYCWGVSSRSSSAEQCCQKSFIK</sequence>
<evidence type="ECO:0000313" key="2">
    <source>
        <dbReference type="Proteomes" id="UP000494170"/>
    </source>
</evidence>
<organism evidence="1 2">
    <name type="scientific">Burkholderia lata (strain ATCC 17760 / DSM 23089 / LMG 22485 / NCIMB 9086 / R18194 / 383)</name>
    <dbReference type="NCBI Taxonomy" id="482957"/>
    <lineage>
        <taxon>Bacteria</taxon>
        <taxon>Pseudomonadati</taxon>
        <taxon>Pseudomonadota</taxon>
        <taxon>Betaproteobacteria</taxon>
        <taxon>Burkholderiales</taxon>
        <taxon>Burkholderiaceae</taxon>
        <taxon>Burkholderia</taxon>
        <taxon>Burkholderia cepacia complex</taxon>
    </lineage>
</organism>
<proteinExistence type="predicted"/>
<dbReference type="EMBL" id="CABVPY010000027">
    <property type="protein sequence ID" value="VWB87920.1"/>
    <property type="molecule type" value="Genomic_DNA"/>
</dbReference>
<protein>
    <submittedName>
        <fullName evidence="1">Uncharacterized protein</fullName>
    </submittedName>
</protein>
<reference evidence="1 2" key="1">
    <citation type="submission" date="2019-09" db="EMBL/GenBank/DDBJ databases">
        <authorList>
            <person name="Depoorter E."/>
        </authorList>
    </citation>
    <scope>NUCLEOTIDE SEQUENCE [LARGE SCALE GENOMIC DNA]</scope>
    <source>
        <strain evidence="1">LMG 6863</strain>
    </source>
</reference>
<dbReference type="AlphaFoldDB" id="A0A6P2MW24"/>
<gene>
    <name evidence="1" type="ORF">BLA6863_04187</name>
</gene>
<accession>A0A6P2MW24</accession>
<evidence type="ECO:0000313" key="1">
    <source>
        <dbReference type="EMBL" id="VWB87920.1"/>
    </source>
</evidence>